<feature type="domain" description="Cupin type-2" evidence="4">
    <location>
        <begin position="102"/>
        <end position="169"/>
    </location>
</feature>
<dbReference type="RefSeq" id="WP_075036869.1">
    <property type="nucleotide sequence ID" value="NZ_FOSB01000006.1"/>
</dbReference>
<dbReference type="InterPro" id="IPR013096">
    <property type="entry name" value="Cupin_2"/>
</dbReference>
<gene>
    <name evidence="5" type="ORF">SAMN04487936_106269</name>
</gene>
<feature type="region of interest" description="Disordered" evidence="3">
    <location>
        <begin position="193"/>
        <end position="220"/>
    </location>
</feature>
<dbReference type="Proteomes" id="UP000183557">
    <property type="component" value="Unassembled WGS sequence"/>
</dbReference>
<proteinExistence type="predicted"/>
<dbReference type="Gene3D" id="2.60.120.10">
    <property type="entry name" value="Jelly Rolls"/>
    <property type="match status" value="1"/>
</dbReference>
<keyword evidence="6" id="KW-1185">Reference proteome</keyword>
<dbReference type="SUPFAM" id="SSF51182">
    <property type="entry name" value="RmlC-like cupins"/>
    <property type="match status" value="1"/>
</dbReference>
<dbReference type="CDD" id="cd06992">
    <property type="entry name" value="cupin_GDO-like_C"/>
    <property type="match status" value="1"/>
</dbReference>
<feature type="domain" description="Cupin type-2" evidence="4">
    <location>
        <begin position="269"/>
        <end position="336"/>
    </location>
</feature>
<protein>
    <submittedName>
        <fullName evidence="5">Gentisate 1,2-dioxygenase</fullName>
    </submittedName>
</protein>
<evidence type="ECO:0000313" key="6">
    <source>
        <dbReference type="Proteomes" id="UP000183557"/>
    </source>
</evidence>
<evidence type="ECO:0000313" key="5">
    <source>
        <dbReference type="EMBL" id="SFK04264.1"/>
    </source>
</evidence>
<keyword evidence="1 5" id="KW-0223">Dioxygenase</keyword>
<dbReference type="OrthoDB" id="285029at2"/>
<keyword evidence="2" id="KW-0560">Oxidoreductase</keyword>
<dbReference type="InterPro" id="IPR011051">
    <property type="entry name" value="RmlC_Cupin_sf"/>
</dbReference>
<accession>A0A1I3W9C1</accession>
<reference evidence="6" key="1">
    <citation type="submission" date="2016-10" db="EMBL/GenBank/DDBJ databases">
        <authorList>
            <person name="Varghese N."/>
            <person name="Submissions S."/>
        </authorList>
    </citation>
    <scope>NUCLEOTIDE SEQUENCE [LARGE SCALE GENOMIC DNA]</scope>
    <source>
        <strain evidence="6">CGMCC 1.3704</strain>
    </source>
</reference>
<dbReference type="Pfam" id="PF07883">
    <property type="entry name" value="Cupin_2"/>
    <property type="match status" value="2"/>
</dbReference>
<evidence type="ECO:0000256" key="3">
    <source>
        <dbReference type="SAM" id="MobiDB-lite"/>
    </source>
</evidence>
<dbReference type="GO" id="GO:0051213">
    <property type="term" value="F:dioxygenase activity"/>
    <property type="evidence" value="ECO:0007669"/>
    <property type="project" value="UniProtKB-KW"/>
</dbReference>
<evidence type="ECO:0000256" key="2">
    <source>
        <dbReference type="ARBA" id="ARBA00023002"/>
    </source>
</evidence>
<name>A0A1I3W9C1_HALDA</name>
<dbReference type="PANTHER" id="PTHR41517:SF1">
    <property type="entry name" value="CUPIN"/>
    <property type="match status" value="1"/>
</dbReference>
<evidence type="ECO:0000256" key="1">
    <source>
        <dbReference type="ARBA" id="ARBA00022964"/>
    </source>
</evidence>
<dbReference type="EMBL" id="FOSB01000006">
    <property type="protein sequence ID" value="SFK04264.1"/>
    <property type="molecule type" value="Genomic_DNA"/>
</dbReference>
<dbReference type="AlphaFoldDB" id="A0A1I3W9C1"/>
<dbReference type="CDD" id="cd02216">
    <property type="entry name" value="cupin_GDO-like_N"/>
    <property type="match status" value="1"/>
</dbReference>
<sequence length="373" mass="42762">MEQNDFMKSKEVQQFDEDIKQHHLGPLWHAIPKLASKEPNKTVQPYLWKWKLIKEKLEDATEIFTPERGGERRAIYLQNPGLENREPYGWGSTTSTMYVAVQLILPGETAPSHKHTQSALRFIKEGDGAYSIVDGERLFMEEGDFLSTPKGRWHGHSQPGDKPMFWIDVLDIPTIYFLNGSFFEGHPDGLENPSLPDNYSARKYAGGQVRPPQDRDSAHTPLGAYKWEQTKRALDSMSDFEPDAYDGYSVEYLSPSNGETAHPNISSRVQKLEAGFHSKAHRHTSSTVVHVFKGEGYTVIDNVRYDWEEGDILVIPNWAWHEHVSTSTDDTYLFTVSDLPMMEKFGLEREETYQESDGHQEVKDVFKPELLRI</sequence>
<dbReference type="PANTHER" id="PTHR41517">
    <property type="entry name" value="1,2-DIOXYGENASE PROTEIN-RELATED"/>
    <property type="match status" value="1"/>
</dbReference>
<evidence type="ECO:0000259" key="4">
    <source>
        <dbReference type="Pfam" id="PF07883"/>
    </source>
</evidence>
<dbReference type="InterPro" id="IPR014710">
    <property type="entry name" value="RmlC-like_jellyroll"/>
</dbReference>
<organism evidence="5 6">
    <name type="scientific">Halobacillus dabanensis</name>
    <dbReference type="NCBI Taxonomy" id="240302"/>
    <lineage>
        <taxon>Bacteria</taxon>
        <taxon>Bacillati</taxon>
        <taxon>Bacillota</taxon>
        <taxon>Bacilli</taxon>
        <taxon>Bacillales</taxon>
        <taxon>Bacillaceae</taxon>
        <taxon>Halobacillus</taxon>
    </lineage>
</organism>
<dbReference type="InterPro" id="IPR047183">
    <property type="entry name" value="GDO-like"/>
</dbReference>